<dbReference type="InParanoid" id="A0A3N4KJL4"/>
<accession>A0A3N4KJL4</accession>
<proteinExistence type="predicted"/>
<organism evidence="2 3">
    <name type="scientific">Morchella conica CCBAS932</name>
    <dbReference type="NCBI Taxonomy" id="1392247"/>
    <lineage>
        <taxon>Eukaryota</taxon>
        <taxon>Fungi</taxon>
        <taxon>Dikarya</taxon>
        <taxon>Ascomycota</taxon>
        <taxon>Pezizomycotina</taxon>
        <taxon>Pezizomycetes</taxon>
        <taxon>Pezizales</taxon>
        <taxon>Morchellaceae</taxon>
        <taxon>Morchella</taxon>
    </lineage>
</organism>
<evidence type="ECO:0000313" key="3">
    <source>
        <dbReference type="Proteomes" id="UP000277580"/>
    </source>
</evidence>
<sequence>MNHIAHAPSLRMTSPGTSELSSFQGQHNNSPRGDSYRDLEILYYYVQIGLKKLRYGESPKSDTAIEGFGITLTQPSHPNPSDPTRSHPNLKKKLLSVLSVLFLTGFVAARIDISITEHSDQDDIEVNYNDYREQQGRELDGWGNKDKEPSASGRFQDTRGIYFRSGFTASRGGSDKWYTRSHEKQQKRFGGCFVGKWGVGDARGKNWIFGY</sequence>
<evidence type="ECO:0000313" key="2">
    <source>
        <dbReference type="EMBL" id="RPB10710.1"/>
    </source>
</evidence>
<dbReference type="Proteomes" id="UP000277580">
    <property type="component" value="Unassembled WGS sequence"/>
</dbReference>
<dbReference type="AlphaFoldDB" id="A0A3N4KJL4"/>
<feature type="region of interest" description="Disordered" evidence="1">
    <location>
        <begin position="1"/>
        <end position="34"/>
    </location>
</feature>
<evidence type="ECO:0000256" key="1">
    <source>
        <dbReference type="SAM" id="MobiDB-lite"/>
    </source>
</evidence>
<keyword evidence="3" id="KW-1185">Reference proteome</keyword>
<reference evidence="2 3" key="1">
    <citation type="journal article" date="2018" name="Nat. Ecol. Evol.">
        <title>Pezizomycetes genomes reveal the molecular basis of ectomycorrhizal truffle lifestyle.</title>
        <authorList>
            <person name="Murat C."/>
            <person name="Payen T."/>
            <person name="Noel B."/>
            <person name="Kuo A."/>
            <person name="Morin E."/>
            <person name="Chen J."/>
            <person name="Kohler A."/>
            <person name="Krizsan K."/>
            <person name="Balestrini R."/>
            <person name="Da Silva C."/>
            <person name="Montanini B."/>
            <person name="Hainaut M."/>
            <person name="Levati E."/>
            <person name="Barry K.W."/>
            <person name="Belfiori B."/>
            <person name="Cichocki N."/>
            <person name="Clum A."/>
            <person name="Dockter R.B."/>
            <person name="Fauchery L."/>
            <person name="Guy J."/>
            <person name="Iotti M."/>
            <person name="Le Tacon F."/>
            <person name="Lindquist E.A."/>
            <person name="Lipzen A."/>
            <person name="Malagnac F."/>
            <person name="Mello A."/>
            <person name="Molinier V."/>
            <person name="Miyauchi S."/>
            <person name="Poulain J."/>
            <person name="Riccioni C."/>
            <person name="Rubini A."/>
            <person name="Sitrit Y."/>
            <person name="Splivallo R."/>
            <person name="Traeger S."/>
            <person name="Wang M."/>
            <person name="Zifcakova L."/>
            <person name="Wipf D."/>
            <person name="Zambonelli A."/>
            <person name="Paolocci F."/>
            <person name="Nowrousian M."/>
            <person name="Ottonello S."/>
            <person name="Baldrian P."/>
            <person name="Spatafora J.W."/>
            <person name="Henrissat B."/>
            <person name="Nagy L.G."/>
            <person name="Aury J.M."/>
            <person name="Wincker P."/>
            <person name="Grigoriev I.V."/>
            <person name="Bonfante P."/>
            <person name="Martin F.M."/>
        </authorList>
    </citation>
    <scope>NUCLEOTIDE SEQUENCE [LARGE SCALE GENOMIC DNA]</scope>
    <source>
        <strain evidence="2 3">CCBAS932</strain>
    </source>
</reference>
<protein>
    <submittedName>
        <fullName evidence="2">Uncharacterized protein</fullName>
    </submittedName>
</protein>
<name>A0A3N4KJL4_9PEZI</name>
<dbReference type="OrthoDB" id="10564833at2759"/>
<gene>
    <name evidence="2" type="ORF">P167DRAFT_547021</name>
</gene>
<dbReference type="EMBL" id="ML119141">
    <property type="protein sequence ID" value="RPB10710.1"/>
    <property type="molecule type" value="Genomic_DNA"/>
</dbReference>
<feature type="compositionally biased region" description="Polar residues" evidence="1">
    <location>
        <begin position="11"/>
        <end position="32"/>
    </location>
</feature>